<keyword evidence="2" id="KW-0408">Iron</keyword>
<dbReference type="InterPro" id="IPR001128">
    <property type="entry name" value="Cyt_P450"/>
</dbReference>
<accession>A0ABW4PSB3</accession>
<name>A0ABW4PSB3_9ACTN</name>
<keyword evidence="2" id="KW-0560">Oxidoreductase</keyword>
<gene>
    <name evidence="4" type="ORF">ACFSJS_26570</name>
</gene>
<comment type="similarity">
    <text evidence="1 2">Belongs to the cytochrome P450 family.</text>
</comment>
<dbReference type="PRINTS" id="PR00359">
    <property type="entry name" value="BP450"/>
</dbReference>
<evidence type="ECO:0000256" key="2">
    <source>
        <dbReference type="RuleBase" id="RU000461"/>
    </source>
</evidence>
<dbReference type="EMBL" id="JBHUFU010000027">
    <property type="protein sequence ID" value="MFD1833179.1"/>
    <property type="molecule type" value="Genomic_DNA"/>
</dbReference>
<dbReference type="InterPro" id="IPR002397">
    <property type="entry name" value="Cyt_P450_B"/>
</dbReference>
<dbReference type="PANTHER" id="PTHR46696">
    <property type="entry name" value="P450, PUTATIVE (EUROFUNG)-RELATED"/>
    <property type="match status" value="1"/>
</dbReference>
<keyword evidence="2" id="KW-0503">Monooxygenase</keyword>
<evidence type="ECO:0000313" key="5">
    <source>
        <dbReference type="Proteomes" id="UP001597365"/>
    </source>
</evidence>
<dbReference type="RefSeq" id="WP_380904798.1">
    <property type="nucleotide sequence ID" value="NZ_JBHUFU010000027.1"/>
</dbReference>
<dbReference type="PANTHER" id="PTHR46696:SF1">
    <property type="entry name" value="CYTOCHROME P450 YJIB-RELATED"/>
    <property type="match status" value="1"/>
</dbReference>
<evidence type="ECO:0000256" key="1">
    <source>
        <dbReference type="ARBA" id="ARBA00010617"/>
    </source>
</evidence>
<keyword evidence="2" id="KW-0349">Heme</keyword>
<proteinExistence type="inferred from homology"/>
<dbReference type="InterPro" id="IPR017972">
    <property type="entry name" value="Cyt_P450_CS"/>
</dbReference>
<comment type="caution">
    <text evidence="4">The sequence shown here is derived from an EMBL/GenBank/DDBJ whole genome shotgun (WGS) entry which is preliminary data.</text>
</comment>
<feature type="compositionally biased region" description="Low complexity" evidence="3">
    <location>
        <begin position="404"/>
        <end position="414"/>
    </location>
</feature>
<dbReference type="Pfam" id="PF00067">
    <property type="entry name" value="p450"/>
    <property type="match status" value="1"/>
</dbReference>
<dbReference type="PRINTS" id="PR00385">
    <property type="entry name" value="P450"/>
</dbReference>
<reference evidence="5" key="1">
    <citation type="journal article" date="2019" name="Int. J. Syst. Evol. Microbiol.">
        <title>The Global Catalogue of Microorganisms (GCM) 10K type strain sequencing project: providing services to taxonomists for standard genome sequencing and annotation.</title>
        <authorList>
            <consortium name="The Broad Institute Genomics Platform"/>
            <consortium name="The Broad Institute Genome Sequencing Center for Infectious Disease"/>
            <person name="Wu L."/>
            <person name="Ma J."/>
        </authorList>
    </citation>
    <scope>NUCLEOTIDE SEQUENCE [LARGE SCALE GENOMIC DNA]</scope>
    <source>
        <strain evidence="5">CGMCC 4.7455</strain>
    </source>
</reference>
<evidence type="ECO:0000256" key="3">
    <source>
        <dbReference type="SAM" id="MobiDB-lite"/>
    </source>
</evidence>
<keyword evidence="2" id="KW-0479">Metal-binding</keyword>
<protein>
    <submittedName>
        <fullName evidence="4">Cytochrome P450</fullName>
    </submittedName>
</protein>
<feature type="region of interest" description="Disordered" evidence="3">
    <location>
        <begin position="393"/>
        <end position="414"/>
    </location>
</feature>
<dbReference type="Gene3D" id="1.10.630.10">
    <property type="entry name" value="Cytochrome P450"/>
    <property type="match status" value="1"/>
</dbReference>
<evidence type="ECO:0000313" key="4">
    <source>
        <dbReference type="EMBL" id="MFD1833179.1"/>
    </source>
</evidence>
<dbReference type="Proteomes" id="UP001597365">
    <property type="component" value="Unassembled WGS sequence"/>
</dbReference>
<organism evidence="4 5">
    <name type="scientific">Streptomyces desertarenae</name>
    <dbReference type="NCBI Taxonomy" id="2666184"/>
    <lineage>
        <taxon>Bacteria</taxon>
        <taxon>Bacillati</taxon>
        <taxon>Actinomycetota</taxon>
        <taxon>Actinomycetes</taxon>
        <taxon>Kitasatosporales</taxon>
        <taxon>Streptomycetaceae</taxon>
        <taxon>Streptomyces</taxon>
    </lineage>
</organism>
<sequence length="414" mass="44379">MRRVLDTAVRADPYPLWNGIREHGPVWLDGGVVVFSSHAHCAEVLRSPAAHAVVPPAGCPVPHGRTPLPDAPGVREASALARRVLTPEVLAGVEEFLRGRVDDLLDSVAARGRLEAVTDLAYPLPVAAICRLFGLPRTEETRLHRLAMPLSRMWEPHPAVDGTEAPGGAEQRRAQAALDGYVAELVERRGDDVGQGLLAPVLASLPPGRPTARQVWELFRELLVSGHESTAALLSNTVMALLRAPHVLDAVRREPGYAEQVVEEVLRADPPFQLLQRRAAEDLDVCGVRVPAGTTMLLLLAAAHRDPGLRPAADVFAPGSGADGGHLAFGLGDRFCPGAPLARLAGRLVCVRFAQRVAAPRFATGTPSYRPNVALRGLRALWVDADGFSGRDLPWDRPLPPPRTSLSLSEGRAS</sequence>
<dbReference type="InterPro" id="IPR036396">
    <property type="entry name" value="Cyt_P450_sf"/>
</dbReference>
<dbReference type="PROSITE" id="PS00086">
    <property type="entry name" value="CYTOCHROME_P450"/>
    <property type="match status" value="1"/>
</dbReference>
<keyword evidence="5" id="KW-1185">Reference proteome</keyword>
<dbReference type="SUPFAM" id="SSF48264">
    <property type="entry name" value="Cytochrome P450"/>
    <property type="match status" value="1"/>
</dbReference>